<comment type="cofactor">
    <cofactor evidence="1">
        <name>Mg(2+)</name>
        <dbReference type="ChEBI" id="CHEBI:18420"/>
    </cofactor>
</comment>
<keyword evidence="2" id="KW-0378">Hydrolase</keyword>
<dbReference type="InterPro" id="IPR020476">
    <property type="entry name" value="Nudix_hydrolase"/>
</dbReference>
<dbReference type="GO" id="GO:0006753">
    <property type="term" value="P:nucleoside phosphate metabolic process"/>
    <property type="evidence" value="ECO:0007669"/>
    <property type="project" value="TreeGrafter"/>
</dbReference>
<protein>
    <recommendedName>
        <fullName evidence="3">Nudix hydrolase domain-containing protein</fullName>
    </recommendedName>
</protein>
<accession>X1GF45</accession>
<comment type="caution">
    <text evidence="4">The sequence shown here is derived from an EMBL/GenBank/DDBJ whole genome shotgun (WGS) entry which is preliminary data.</text>
</comment>
<proteinExistence type="predicted"/>
<dbReference type="CDD" id="cd03424">
    <property type="entry name" value="NUDIX_ADPRase_Nudt5_UGPPase_Nudt14"/>
    <property type="match status" value="1"/>
</dbReference>
<evidence type="ECO:0000313" key="4">
    <source>
        <dbReference type="EMBL" id="GAH55842.1"/>
    </source>
</evidence>
<dbReference type="PRINTS" id="PR00502">
    <property type="entry name" value="NUDIXFAMILY"/>
</dbReference>
<dbReference type="Pfam" id="PF00293">
    <property type="entry name" value="NUDIX"/>
    <property type="match status" value="1"/>
</dbReference>
<dbReference type="AlphaFoldDB" id="X1GF45"/>
<evidence type="ECO:0000259" key="3">
    <source>
        <dbReference type="PROSITE" id="PS51462"/>
    </source>
</evidence>
<gene>
    <name evidence="4" type="ORF">S03H2_32426</name>
</gene>
<dbReference type="PROSITE" id="PS51462">
    <property type="entry name" value="NUDIX"/>
    <property type="match status" value="1"/>
</dbReference>
<dbReference type="GO" id="GO:0019693">
    <property type="term" value="P:ribose phosphate metabolic process"/>
    <property type="evidence" value="ECO:0007669"/>
    <property type="project" value="TreeGrafter"/>
</dbReference>
<dbReference type="SUPFAM" id="SSF55811">
    <property type="entry name" value="Nudix"/>
    <property type="match status" value="1"/>
</dbReference>
<dbReference type="EMBL" id="BARU01019702">
    <property type="protein sequence ID" value="GAH55842.1"/>
    <property type="molecule type" value="Genomic_DNA"/>
</dbReference>
<dbReference type="GO" id="GO:0005829">
    <property type="term" value="C:cytosol"/>
    <property type="evidence" value="ECO:0007669"/>
    <property type="project" value="TreeGrafter"/>
</dbReference>
<dbReference type="PROSITE" id="PS00893">
    <property type="entry name" value="NUDIX_BOX"/>
    <property type="match status" value="1"/>
</dbReference>
<evidence type="ECO:0000256" key="1">
    <source>
        <dbReference type="ARBA" id="ARBA00001946"/>
    </source>
</evidence>
<dbReference type="InterPro" id="IPR015797">
    <property type="entry name" value="NUDIX_hydrolase-like_dom_sf"/>
</dbReference>
<dbReference type="InterPro" id="IPR020084">
    <property type="entry name" value="NUDIX_hydrolase_CS"/>
</dbReference>
<dbReference type="InterPro" id="IPR000086">
    <property type="entry name" value="NUDIX_hydrolase_dom"/>
</dbReference>
<name>X1GF45_9ZZZZ</name>
<sequence length="180" mass="20289">MTDQPQILKRERLFSGRKLALEVHHIRDASGRETTREVIRHGGSVAILAFPEPGRVLLEKNWRYALEREVLELPAGTLEEGEEPEACARRELAEETGFRPGRLEPLLVIHPSPGVLSERLQIFLAEDLCPGEPQREAGEQIENLILPVEEALAMVRDGRITDAKTVAGLLFWDRFRRGVA</sequence>
<evidence type="ECO:0000256" key="2">
    <source>
        <dbReference type="ARBA" id="ARBA00022801"/>
    </source>
</evidence>
<feature type="domain" description="Nudix hydrolase" evidence="3">
    <location>
        <begin position="39"/>
        <end position="168"/>
    </location>
</feature>
<organism evidence="4">
    <name type="scientific">marine sediment metagenome</name>
    <dbReference type="NCBI Taxonomy" id="412755"/>
    <lineage>
        <taxon>unclassified sequences</taxon>
        <taxon>metagenomes</taxon>
        <taxon>ecological metagenomes</taxon>
    </lineage>
</organism>
<dbReference type="Gene3D" id="3.90.79.10">
    <property type="entry name" value="Nucleoside Triphosphate Pyrophosphohydrolase"/>
    <property type="match status" value="1"/>
</dbReference>
<dbReference type="PANTHER" id="PTHR11839:SF18">
    <property type="entry name" value="NUDIX HYDROLASE DOMAIN-CONTAINING PROTEIN"/>
    <property type="match status" value="1"/>
</dbReference>
<dbReference type="PANTHER" id="PTHR11839">
    <property type="entry name" value="UDP/ADP-SUGAR PYROPHOSPHATASE"/>
    <property type="match status" value="1"/>
</dbReference>
<reference evidence="4" key="1">
    <citation type="journal article" date="2014" name="Front. Microbiol.">
        <title>High frequency of phylogenetically diverse reductive dehalogenase-homologous genes in deep subseafloor sedimentary metagenomes.</title>
        <authorList>
            <person name="Kawai M."/>
            <person name="Futagami T."/>
            <person name="Toyoda A."/>
            <person name="Takaki Y."/>
            <person name="Nishi S."/>
            <person name="Hori S."/>
            <person name="Arai W."/>
            <person name="Tsubouchi T."/>
            <person name="Morono Y."/>
            <person name="Uchiyama I."/>
            <person name="Ito T."/>
            <person name="Fujiyama A."/>
            <person name="Inagaki F."/>
            <person name="Takami H."/>
        </authorList>
    </citation>
    <scope>NUCLEOTIDE SEQUENCE</scope>
    <source>
        <strain evidence="4">Expedition CK06-06</strain>
    </source>
</reference>
<dbReference type="GO" id="GO:0016462">
    <property type="term" value="F:pyrophosphatase activity"/>
    <property type="evidence" value="ECO:0007669"/>
    <property type="project" value="UniProtKB-ARBA"/>
</dbReference>